<dbReference type="FunFam" id="1.20.1530.20:FF:000003">
    <property type="entry name" value="Cation/H(+) antiporter 15"/>
    <property type="match status" value="2"/>
</dbReference>
<keyword evidence="4" id="KW-0633">Potassium transport</keyword>
<dbReference type="InterPro" id="IPR050794">
    <property type="entry name" value="CPA2_transporter"/>
</dbReference>
<evidence type="ECO:0000259" key="14">
    <source>
        <dbReference type="Pfam" id="PF23259"/>
    </source>
</evidence>
<dbReference type="InterPro" id="IPR006153">
    <property type="entry name" value="Cation/H_exchanger_TM"/>
</dbReference>
<evidence type="ECO:0000259" key="12">
    <source>
        <dbReference type="Pfam" id="PF00999"/>
    </source>
</evidence>
<evidence type="ECO:0000256" key="8">
    <source>
        <dbReference type="ARBA" id="ARBA00023065"/>
    </source>
</evidence>
<feature type="transmembrane region" description="Helical" evidence="11">
    <location>
        <begin position="939"/>
        <end position="962"/>
    </location>
</feature>
<dbReference type="GO" id="GO:0006885">
    <property type="term" value="P:regulation of pH"/>
    <property type="evidence" value="ECO:0007669"/>
    <property type="project" value="UniProtKB-ARBA"/>
</dbReference>
<feature type="transmembrane region" description="Helical" evidence="11">
    <location>
        <begin position="149"/>
        <end position="168"/>
    </location>
</feature>
<keyword evidence="2" id="KW-0813">Transport</keyword>
<feature type="transmembrane region" description="Helical" evidence="11">
    <location>
        <begin position="220"/>
        <end position="240"/>
    </location>
</feature>
<feature type="transmembrane region" description="Helical" evidence="11">
    <location>
        <begin position="252"/>
        <end position="270"/>
    </location>
</feature>
<dbReference type="PANTHER" id="PTHR32468:SF101">
    <property type="entry name" value="CATION_H+ EXCHANGER 2"/>
    <property type="match status" value="1"/>
</dbReference>
<reference evidence="15 16" key="1">
    <citation type="submission" date="2019-04" db="EMBL/GenBank/DDBJ databases">
        <title>An improved genome assembly and genetic linkage map for asparagus bean, Vigna unguiculata ssp. sesquipedialis.</title>
        <authorList>
            <person name="Xia Q."/>
            <person name="Zhang R."/>
            <person name="Dong Y."/>
        </authorList>
    </citation>
    <scope>NUCLEOTIDE SEQUENCE [LARGE SCALE GENOMIC DNA]</scope>
    <source>
        <tissue evidence="15">Leaf</tissue>
    </source>
</reference>
<dbReference type="GO" id="GO:0012505">
    <property type="term" value="C:endomembrane system"/>
    <property type="evidence" value="ECO:0007669"/>
    <property type="project" value="TreeGrafter"/>
</dbReference>
<dbReference type="GO" id="GO:1902600">
    <property type="term" value="P:proton transmembrane transport"/>
    <property type="evidence" value="ECO:0007669"/>
    <property type="project" value="InterPro"/>
</dbReference>
<feature type="domain" description="Cation/H(+) antiporter C-terminal" evidence="14">
    <location>
        <begin position="1396"/>
        <end position="1539"/>
    </location>
</feature>
<keyword evidence="3" id="KW-0050">Antiport</keyword>
<evidence type="ECO:0000256" key="7">
    <source>
        <dbReference type="ARBA" id="ARBA00022989"/>
    </source>
</evidence>
<feature type="transmembrane region" description="Helical" evidence="11">
    <location>
        <begin position="865"/>
        <end position="885"/>
    </location>
</feature>
<evidence type="ECO:0000313" key="16">
    <source>
        <dbReference type="Proteomes" id="UP000501690"/>
    </source>
</evidence>
<feature type="transmembrane region" description="Helical" evidence="11">
    <location>
        <begin position="117"/>
        <end position="137"/>
    </location>
</feature>
<dbReference type="Gene3D" id="1.20.1530.20">
    <property type="match status" value="2"/>
</dbReference>
<gene>
    <name evidence="15" type="ORF">DEO72_LG1g2876</name>
</gene>
<dbReference type="GO" id="GO:0015297">
    <property type="term" value="F:antiporter activity"/>
    <property type="evidence" value="ECO:0007669"/>
    <property type="project" value="UniProtKB-KW"/>
</dbReference>
<dbReference type="Proteomes" id="UP000501690">
    <property type="component" value="Linkage Group LG1"/>
</dbReference>
<proteinExistence type="inferred from homology"/>
<evidence type="ECO:0000256" key="6">
    <source>
        <dbReference type="ARBA" id="ARBA00022958"/>
    </source>
</evidence>
<name>A0A4D6KTU0_VIGUN</name>
<feature type="transmembrane region" description="Helical" evidence="11">
    <location>
        <begin position="974"/>
        <end position="998"/>
    </location>
</feature>
<dbReference type="Pfam" id="PF00999">
    <property type="entry name" value="Na_H_Exchanger"/>
    <property type="match status" value="2"/>
</dbReference>
<feature type="transmembrane region" description="Helical" evidence="11">
    <location>
        <begin position="291"/>
        <end position="310"/>
    </location>
</feature>
<keyword evidence="5 11" id="KW-0812">Transmembrane</keyword>
<comment type="similarity">
    <text evidence="10">Belongs to the monovalent cation:proton antiporter 2 (CPA2) transporter (TC 2.A.37) family. CHX (TC 2.A.37.4) subfamily.</text>
</comment>
<keyword evidence="9 11" id="KW-0472">Membrane</keyword>
<keyword evidence="16" id="KW-1185">Reference proteome</keyword>
<feature type="transmembrane region" description="Helical" evidence="11">
    <location>
        <begin position="1045"/>
        <end position="1061"/>
    </location>
</feature>
<feature type="domain" description="Cation/H+ exchanger transmembrane" evidence="12">
    <location>
        <begin position="71"/>
        <end position="446"/>
    </location>
</feature>
<feature type="transmembrane region" description="Helical" evidence="11">
    <location>
        <begin position="1068"/>
        <end position="1090"/>
    </location>
</feature>
<evidence type="ECO:0000256" key="11">
    <source>
        <dbReference type="SAM" id="Phobius"/>
    </source>
</evidence>
<feature type="transmembrane region" description="Helical" evidence="11">
    <location>
        <begin position="367"/>
        <end position="391"/>
    </location>
</feature>
<organism evidence="15 16">
    <name type="scientific">Vigna unguiculata</name>
    <name type="common">Cowpea</name>
    <dbReference type="NCBI Taxonomy" id="3917"/>
    <lineage>
        <taxon>Eukaryota</taxon>
        <taxon>Viridiplantae</taxon>
        <taxon>Streptophyta</taxon>
        <taxon>Embryophyta</taxon>
        <taxon>Tracheophyta</taxon>
        <taxon>Spermatophyta</taxon>
        <taxon>Magnoliopsida</taxon>
        <taxon>eudicotyledons</taxon>
        <taxon>Gunneridae</taxon>
        <taxon>Pentapetalae</taxon>
        <taxon>rosids</taxon>
        <taxon>fabids</taxon>
        <taxon>Fabales</taxon>
        <taxon>Fabaceae</taxon>
        <taxon>Papilionoideae</taxon>
        <taxon>50 kb inversion clade</taxon>
        <taxon>NPAAA clade</taxon>
        <taxon>indigoferoid/millettioid clade</taxon>
        <taxon>Phaseoleae</taxon>
        <taxon>Vigna</taxon>
    </lineage>
</organism>
<dbReference type="GO" id="GO:0016020">
    <property type="term" value="C:membrane"/>
    <property type="evidence" value="ECO:0007669"/>
    <property type="project" value="UniProtKB-SubCell"/>
</dbReference>
<evidence type="ECO:0000259" key="13">
    <source>
        <dbReference type="Pfam" id="PF23256"/>
    </source>
</evidence>
<dbReference type="GO" id="GO:0006813">
    <property type="term" value="P:potassium ion transport"/>
    <property type="evidence" value="ECO:0007669"/>
    <property type="project" value="UniProtKB-KW"/>
</dbReference>
<dbReference type="EMBL" id="CP039345">
    <property type="protein sequence ID" value="QCD79237.1"/>
    <property type="molecule type" value="Genomic_DNA"/>
</dbReference>
<feature type="transmembrane region" description="Helical" evidence="11">
    <location>
        <begin position="188"/>
        <end position="208"/>
    </location>
</feature>
<feature type="domain" description="Cation/H(+) antiporter central" evidence="13">
    <location>
        <begin position="509"/>
        <end position="638"/>
    </location>
</feature>
<keyword evidence="6" id="KW-0630">Potassium</keyword>
<dbReference type="PANTHER" id="PTHR32468">
    <property type="entry name" value="CATION/H + ANTIPORTER"/>
    <property type="match status" value="1"/>
</dbReference>
<feature type="transmembrane region" description="Helical" evidence="11">
    <location>
        <begin position="434"/>
        <end position="452"/>
    </location>
</feature>
<sequence length="1546" mass="170874">MNSNQTIFSSATLMLSIPLSRREIYNVCMDQPMNIISDGIWNHPNGSSPTQSAYTMLQIQMVTIFAVTQAFHFILKKFGFPYFVSQVMAGFLLGPTIPTGPFEQYKKMLFPFGSADILNTVSALGFSFFLFITSVQMDLSLITKTGKKAWVIALSSYFVSIAIGFTVMSMVSSQLAQINDDYDSFSSLPMVIVTQGGVSFAVVSTMLNDLGILNSELGRLALSTAFVNDLTGGIAAGFGADYVKSVQLGVPSLITNVVVFFVYLICIPLIGRPAMKWIVKNTPEGKPVSKIYIYSIIVSFLGLGFFAGYFNQPFLVGAIILGLAVPEGPPLGSELVSQLELFSSWFLTSIFVTCCTMKVDLKACVPLSFFVVVFLFILLAQLIKILLCMGICGYCKMPFSDGFCLALILSTKGVVDVCSYVLMFDSMAQNKKVIGVLIVSVLVLGTTSKIGVKALYDPSRKYAGYQKRNIMNLKQNHELRIVACIHKTYQVIHMKNVLQLCSPCPENTLVADIVHLMELVGRSTPIFIAHRLQQKVGSSYNYSGELIVTFDLFERDYAGCATANTYTAISPMALMHEDVCHLALDKNAAIIILPFHVKWGGDGSIELEDSNIRSFNSRVLERAPCSIGILLTRGSAGFSMANYKVAMVFLGGPDDREALCLARRFTKNLGNKLFVYRLVAYDRDMSNWEDMIDDEELREVRGAYGKLENVTYEERTIEDASETTVFLKDIANKFDFIVVGRRYGMRSSQTYGLENWTEYSELGVIGDLLASPDMETRASVLVIQQQSKKKSFLGAKNQQKCATGVASGDLQVSTMCRTNRGVLATRGAWRQGVIRQTIDSEIVGLGFLMGPSIPTGPFEKYKKMLFPFGSPDILSTLSSLGYSFYLFLNSVQMDLSLITKTGRKAWVIGLCCYTIPILVGCGSMDFLNSTWERILGEDISILPVVFISHSSCSFAVISWLLNDIGILNSELGRLALSAAFVNDVAGGLWAGIGAAYFGRQDMMMSIRIRNVTGFLAYVMFILLIGRPAMRWIVKRTPEGRSVNKAYIYAIIVMFLGLGYFAKTFGEPFLVGAVIFGLAVPEGPPLGSALVTQLELFSKWFLCSIFVTCVTMKVDLTKCNSLSFVMVISGLIIMVHLVRWLLCIGICKYCKIPFKDGFCLALILSCKGVVDICSYLLVYDAMVQKRIVVDVMVVSVLVLGTASRFGVKALYDPSRKYAGYQSRNIMSLKHSELRIVACIHKPWHSVHIKNVLEFCSPAPDNTLVAEILHLMELVGRSNPIFISHKLQQSSGSSSYNYSGELIVAFDLFERDYVGAVTANTYTAISPAMFMNEDVCNLALDKNAALIVLPFHVKWGGDGSVESEDSNIRALNARILDRAPCSVGILVNRGPSFNSRRISAAMVFLGGPDDREALCLAKRFAKDVENSLFVFRLMAHDKDSSNWDQMIDDEAMREISGAHVNLENVRYQEITIGDASQTTFLIKDIANKFDFILVGRRYGVRSSQTYGLEHWTEYSELGVIGDLLASHDADTTASVLVVQQQPTHEDHR</sequence>
<evidence type="ECO:0000256" key="3">
    <source>
        <dbReference type="ARBA" id="ARBA00022449"/>
    </source>
</evidence>
<evidence type="ECO:0000256" key="2">
    <source>
        <dbReference type="ARBA" id="ARBA00022448"/>
    </source>
</evidence>
<feature type="transmembrane region" description="Helical" evidence="11">
    <location>
        <begin position="905"/>
        <end position="927"/>
    </location>
</feature>
<dbReference type="Pfam" id="PF23256">
    <property type="entry name" value="CHX17_2nd"/>
    <property type="match status" value="2"/>
</dbReference>
<feature type="domain" description="Cation/H+ exchanger transmembrane" evidence="12">
    <location>
        <begin position="845"/>
        <end position="1197"/>
    </location>
</feature>
<dbReference type="InterPro" id="IPR057291">
    <property type="entry name" value="CHX17_2nd"/>
</dbReference>
<evidence type="ECO:0000256" key="10">
    <source>
        <dbReference type="ARBA" id="ARBA00038341"/>
    </source>
</evidence>
<evidence type="ECO:0000256" key="4">
    <source>
        <dbReference type="ARBA" id="ARBA00022538"/>
    </source>
</evidence>
<feature type="transmembrane region" description="Helical" evidence="11">
    <location>
        <begin position="1121"/>
        <end position="1145"/>
    </location>
</feature>
<feature type="domain" description="Cation/H(+) antiporter C-terminal" evidence="14">
    <location>
        <begin position="644"/>
        <end position="787"/>
    </location>
</feature>
<evidence type="ECO:0000313" key="15">
    <source>
        <dbReference type="EMBL" id="QCD79237.1"/>
    </source>
</evidence>
<evidence type="ECO:0000256" key="9">
    <source>
        <dbReference type="ARBA" id="ARBA00023136"/>
    </source>
</evidence>
<keyword evidence="7 11" id="KW-1133">Transmembrane helix</keyword>
<evidence type="ECO:0000256" key="1">
    <source>
        <dbReference type="ARBA" id="ARBA00004141"/>
    </source>
</evidence>
<comment type="subcellular location">
    <subcellularLocation>
        <location evidence="1">Membrane</location>
        <topology evidence="1">Multi-pass membrane protein</topology>
    </subcellularLocation>
</comment>
<feature type="transmembrane region" description="Helical" evidence="11">
    <location>
        <begin position="1010"/>
        <end position="1033"/>
    </location>
</feature>
<feature type="transmembrane region" description="Helical" evidence="11">
    <location>
        <begin position="78"/>
        <end position="97"/>
    </location>
</feature>
<feature type="domain" description="Cation/H(+) antiporter central" evidence="13">
    <location>
        <begin position="1262"/>
        <end position="1389"/>
    </location>
</feature>
<feature type="transmembrane region" description="Helical" evidence="11">
    <location>
        <begin position="403"/>
        <end position="422"/>
    </location>
</feature>
<protein>
    <submittedName>
        <fullName evidence="15">Cation/H+ exchanger</fullName>
    </submittedName>
</protein>
<accession>A0A4D6KTU0</accession>
<keyword evidence="8" id="KW-0406">Ion transport</keyword>
<feature type="transmembrane region" description="Helical" evidence="11">
    <location>
        <begin position="1157"/>
        <end position="1180"/>
    </location>
</feature>
<dbReference type="InterPro" id="IPR038770">
    <property type="entry name" value="Na+/solute_symporter_sf"/>
</dbReference>
<dbReference type="InterPro" id="IPR057290">
    <property type="entry name" value="CHX17_C"/>
</dbReference>
<evidence type="ECO:0000256" key="5">
    <source>
        <dbReference type="ARBA" id="ARBA00022692"/>
    </source>
</evidence>
<dbReference type="Pfam" id="PF23259">
    <property type="entry name" value="CHX17_C"/>
    <property type="match status" value="2"/>
</dbReference>